<reference evidence="1" key="1">
    <citation type="submission" date="2022-04" db="EMBL/GenBank/DDBJ databases">
        <title>Genome of the entomopathogenic fungus Entomophthora muscae.</title>
        <authorList>
            <person name="Elya C."/>
            <person name="Lovett B.R."/>
            <person name="Lee E."/>
            <person name="Macias A.M."/>
            <person name="Hajek A.E."/>
            <person name="De Bivort B.L."/>
            <person name="Kasson M.T."/>
            <person name="De Fine Licht H.H."/>
            <person name="Stajich J.E."/>
        </authorList>
    </citation>
    <scope>NUCLEOTIDE SEQUENCE</scope>
    <source>
        <strain evidence="1">Berkeley</strain>
    </source>
</reference>
<evidence type="ECO:0000313" key="2">
    <source>
        <dbReference type="Proteomes" id="UP001165960"/>
    </source>
</evidence>
<dbReference type="EMBL" id="QTSX02005824">
    <property type="protein sequence ID" value="KAJ9057123.1"/>
    <property type="molecule type" value="Genomic_DNA"/>
</dbReference>
<organism evidence="1 2">
    <name type="scientific">Entomophthora muscae</name>
    <dbReference type="NCBI Taxonomy" id="34485"/>
    <lineage>
        <taxon>Eukaryota</taxon>
        <taxon>Fungi</taxon>
        <taxon>Fungi incertae sedis</taxon>
        <taxon>Zoopagomycota</taxon>
        <taxon>Entomophthoromycotina</taxon>
        <taxon>Entomophthoromycetes</taxon>
        <taxon>Entomophthorales</taxon>
        <taxon>Entomophthoraceae</taxon>
        <taxon>Entomophthora</taxon>
    </lineage>
</organism>
<gene>
    <name evidence="1" type="ORF">DSO57_1025556</name>
</gene>
<comment type="caution">
    <text evidence="1">The sequence shown here is derived from an EMBL/GenBank/DDBJ whole genome shotgun (WGS) entry which is preliminary data.</text>
</comment>
<name>A0ACC2S426_9FUNG</name>
<keyword evidence="2" id="KW-1185">Reference proteome</keyword>
<proteinExistence type="predicted"/>
<protein>
    <submittedName>
        <fullName evidence="1">Uncharacterized protein</fullName>
    </submittedName>
</protein>
<accession>A0ACC2S426</accession>
<evidence type="ECO:0000313" key="1">
    <source>
        <dbReference type="EMBL" id="KAJ9057123.1"/>
    </source>
</evidence>
<sequence length="2821" mass="313816">MAKAKEAPKKSNISQARENSSDTESEVYEVKEIVGARKVKGKLHYRVRWAGYTENDDTWEPHENILDEEIIKEFEKANEGKGAFKKRKGTGRTLKLTKKQLIIEACNSRVQSRKEKEVPPAHSNEVDCCCLVCSSRIFAQSIKNYITSKENQYIDSSENNETVNIPLFDAANKDISRVAGYQYGSIPDDPIETAMFQAIVSGNIGIVNALRTHNDGRAKPAAKLISDPSSGTGFLNKNTFRHAVKTVNESRGNREGNTAFYKSTDRDSMQIHHTKYSTLNMESRALLDAISMGKLNQNFIPSLMAVSFDYSQTLTEYGVYEAASAGNMATVKMLLSLIGDSEGFNLLHKEVVQDKLAEKSLSSYRSNQVIKMATSNKQITPLHLAAIHPKSTYLDKFHDEISRADFSKEDGNGRTVAHFAAVADSSECLSFLINKGIAINTYDKLKVTPIMLCAMHGKHHNLQLFVDSLGRDVLNQKQSKFGWAPLHYAAHFGHEKAVLELLKLGASVDLQDKETKASSLHHASKMGHVETVKLLIQAGGANPELCDKFGRTPLHLACKNGWYDIAFYLLYEIGVDADAKDTSENTPLHYAAAYGWSDIVVLLDKLGGADLNAANNWKTPPMAIADMKGHSKIVNYFIANSDVKAAFRNQSGETLLHQYATEQPLNWYEANQLIDKAKCLVKREDASLSTKDIQGNTPLHKLASSPYYIKGGIEKPTYPAAHLNSERYATMEEGSVLFGQFDDESGTKVQLELASLCLENCSDIEVQNEAGFTPLEEAMNNRHIDFVIYLIKSAGADAAGSRYAEGSNIIHFFLNEVAMLQVEVTQCQDEDTVEAARINRFYTKVGTLWSTIHASLGDGSVSKLFATPNKQGCYPILSSLTKAYEEMKCQMRPSLTNNQITQGSSWNYLISVFEFLFSSFHPNLDAKRELPIGFLDDSPSFFSEPQMTGWSALHYAASINVVELVELLLKHGADPNIISDGHNDGFSPLHAAVYCLNKGSREDETVNQALEISLRLIKKGADMFCAPSTPPNKYGANSHQNIIYKDSAFIMIIKHCSMKTAEKLVQAYQEITDAASTAIYVSQQGNYEGSTPLIAAVQLDSVSKVQLVMSLNPSINIADNNGLTALMHVFCSSAPNRNQIAGLILKLAPPGSLDLDVMSKSGQTTLCFAGQAADSSLLNLLEEYIPPRLITVNTPDLQGKTPLYWACQHALPGLVKKLLAAGANPNIQVAGVSGVKCMTPLMAAIHHLAPNSLETVEVLLEAGAYLNATDSQGCTALHLAAVSQSYQIAKVLLEKGVAVNPEDDLGRTPLHLSILESLKQSDRTLRTETLLTSHNANINAQDYQGRTPLHFCFSTAGIIPYMRYTEQTKARAAKAQGSSQEIAQYEKKAEAQLSSLQLDNSLMYKCILESKALPSLKALEQAKQSQDELNWFKYSPYREPNWESEYTKDLKDDPIDLVSFFLGCPSADVNTVDYFGRTPLHYAARIGASTCTEYLLDKKANPNARDNDGLMPFHLSLLHGHIDYTNMMFKKGIEDLGPMQLPCKVNITPFCYALSNSYMPLAYLLVKKSTSFISTIKDTLHSGKLFLAFNLMKQASHDKLAETESVTHHNLAHAIAGFKPINLTAWHEYLPEYLAKIKAMNIPIDLPDNSWATPLILAVTNSQSTLALSLIDHCSSPDHLNRTDLQGRNALWHAINNSMEDVASKLLEKGVVVDNRTMAKHPSVLYLAVFNTPSLVEPLLRCRADPNIDAAYGRRSAFMRTLFSSFALDFSYCVILWKLLLDAGANINAEGPVNIWNIAQEPMWDLPPASEAKHVQNIHPMFLVKDLPLPTQAYFIRNGLRVDVHHPTEGRCFLSYAPSIESLKFYLLGGADINLINKHTGRSFLYELILEHPDLRDEDKLIEFLQLVASDVLLEVTAKDPVLALSPLEYAVQGNRLALICWLLAAGADPHFPTATQNPIILSLLHNKTKAVSCFLRHASKNAAWEKWIATDEYNRPYVLVQAVTLNNIASYRQTVLLRQILVSLQQAGHKIDILAHQTNRLMPSAISLAAIQFYQDLYQVFLEMGCQPPASMDVELARKSAAGPSSLNNANLLAEVDFIQDAKDAKASLIAWHNVNHKAEEREISEVEQIDPKSDLAQVGKLARGSKGELLSVLMNRTQVESAYQATNMFYKLQLIHNPIQDVFVLFTRWGDIRCPGMYQRTPFTHYDVGLKEFEAVFKAKSGNAWDCRHPETFVSRPGRYVITREFTSPQYMDSFEGWRKATLPKALPPSTLPFGMECLMRIFYQLTTMQHHDTSKYLSFSLCDAENVSKAHQLLLAIKDTLDEITNLSAPGVNFDAKSLSLVRHKLIELNSEYFTLIPHKSNFTGGLSPILSAHIWTKESLDLERLSYLHTGSNVLLAAIQKAKDISPLDYCYHVIGCQLQEVSQQDPWYSMVEQYMDQDGSTNFELAGLFRTRREEETANFCPFEASSGRKLLWHGSKVENYFGILSKGLRAAPIAAASTGYMFGKGIYFADVFKKSVNYSVSNSERSKGYRCLLLCEVAVGNPYSTLEGEFMLEPKDGFDSTKGVGLNCPNPDDSVYLVDGTEVPLGKLVKSTEAATLAGEKRMGDIYYSSGMLAHNEYVVYDHCRVKIRALVVVKEKKTCHLCLNPSTDLTLEGLLESPNSISLEYSQTSPLVPKSSFYRNCIEQILADMVLRQQGYTDPVEFIVKAGLPHLIMHSSHLFNQIFDPVVPFDPKTSKLCASCIRGIVNLAYQEYMLGNKDILPEPFKQRPDCWYGFKCKSQFSKSKLNQMHLAKYNHVCYPLEKYASVDSSHVKDH</sequence>
<dbReference type="Proteomes" id="UP001165960">
    <property type="component" value="Unassembled WGS sequence"/>
</dbReference>